<dbReference type="WBParaSite" id="BTMF_0001408301-mRNA-1">
    <property type="protein sequence ID" value="BTMF_0001408301-mRNA-1"/>
    <property type="gene ID" value="BTMF_0001408301"/>
</dbReference>
<evidence type="ECO:0000313" key="1">
    <source>
        <dbReference type="EMBL" id="VDO41363.1"/>
    </source>
</evidence>
<protein>
    <submittedName>
        <fullName evidence="1 3">Uncharacterized protein</fullName>
    </submittedName>
</protein>
<organism evidence="3">
    <name type="scientific">Brugia timori</name>
    <dbReference type="NCBI Taxonomy" id="42155"/>
    <lineage>
        <taxon>Eukaryota</taxon>
        <taxon>Metazoa</taxon>
        <taxon>Ecdysozoa</taxon>
        <taxon>Nematoda</taxon>
        <taxon>Chromadorea</taxon>
        <taxon>Rhabditida</taxon>
        <taxon>Spirurina</taxon>
        <taxon>Spiruromorpha</taxon>
        <taxon>Filarioidea</taxon>
        <taxon>Onchocercidae</taxon>
        <taxon>Brugia</taxon>
    </lineage>
</organism>
<reference evidence="3" key="1">
    <citation type="submission" date="2017-02" db="UniProtKB">
        <authorList>
            <consortium name="WormBaseParasite"/>
        </authorList>
    </citation>
    <scope>IDENTIFICATION</scope>
</reference>
<proteinExistence type="predicted"/>
<evidence type="ECO:0000313" key="2">
    <source>
        <dbReference type="Proteomes" id="UP000280834"/>
    </source>
</evidence>
<accession>A0A0R3R243</accession>
<dbReference type="EMBL" id="UZAG01018866">
    <property type="protein sequence ID" value="VDO41363.1"/>
    <property type="molecule type" value="Genomic_DNA"/>
</dbReference>
<gene>
    <name evidence="1" type="ORF">BTMF_LOCUS12079</name>
</gene>
<dbReference type="AlphaFoldDB" id="A0A0R3R243"/>
<keyword evidence="2" id="KW-1185">Reference proteome</keyword>
<sequence length="35" mass="4146">MNGDEMKSLLRFSKQFLRYSNNTADKIPVQLIHCF</sequence>
<dbReference type="Proteomes" id="UP000280834">
    <property type="component" value="Unassembled WGS sequence"/>
</dbReference>
<evidence type="ECO:0000313" key="3">
    <source>
        <dbReference type="WBParaSite" id="BTMF_0001408301-mRNA-1"/>
    </source>
</evidence>
<name>A0A0R3R243_9BILA</name>
<reference evidence="1 2" key="2">
    <citation type="submission" date="2018-11" db="EMBL/GenBank/DDBJ databases">
        <authorList>
            <consortium name="Pathogen Informatics"/>
        </authorList>
    </citation>
    <scope>NUCLEOTIDE SEQUENCE [LARGE SCALE GENOMIC DNA]</scope>
</reference>